<feature type="signal peptide" evidence="2">
    <location>
        <begin position="1"/>
        <end position="23"/>
    </location>
</feature>
<feature type="chain" id="PRO_5043144643" evidence="2">
    <location>
        <begin position="24"/>
        <end position="119"/>
    </location>
</feature>
<gene>
    <name evidence="3" type="ORF">BJI46_02085</name>
</gene>
<reference evidence="3 4" key="1">
    <citation type="submission" date="2016-09" db="EMBL/GenBank/DDBJ databases">
        <authorList>
            <person name="Capua I."/>
            <person name="De Benedictis P."/>
            <person name="Joannis T."/>
            <person name="Lombin L.H."/>
            <person name="Cattoli G."/>
        </authorList>
    </citation>
    <scope>NUCLEOTIDE SEQUENCE [LARGE SCALE GENOMIC DNA]</scope>
    <source>
        <strain evidence="3 4">ANC 4671</strain>
    </source>
</reference>
<evidence type="ECO:0000313" key="4">
    <source>
        <dbReference type="Proteomes" id="UP000185895"/>
    </source>
</evidence>
<keyword evidence="1 2" id="KW-0732">Signal</keyword>
<dbReference type="OrthoDB" id="598245at2"/>
<name>A0A1E7RD81_9GAMM</name>
<evidence type="ECO:0000256" key="2">
    <source>
        <dbReference type="SAM" id="SignalP"/>
    </source>
</evidence>
<evidence type="ECO:0000256" key="1">
    <source>
        <dbReference type="ARBA" id="ARBA00022729"/>
    </source>
</evidence>
<dbReference type="Proteomes" id="UP000185895">
    <property type="component" value="Unassembled WGS sequence"/>
</dbReference>
<dbReference type="STRING" id="1262585.BJI46_02085"/>
<dbReference type="InterPro" id="IPR036700">
    <property type="entry name" value="BOBF_sf"/>
</dbReference>
<dbReference type="Pfam" id="PF04076">
    <property type="entry name" value="BOF"/>
    <property type="match status" value="1"/>
</dbReference>
<dbReference type="RefSeq" id="WP_070069384.1">
    <property type="nucleotide sequence ID" value="NZ_MKKK01000012.1"/>
</dbReference>
<evidence type="ECO:0000313" key="3">
    <source>
        <dbReference type="EMBL" id="OEY97236.1"/>
    </source>
</evidence>
<dbReference type="InterPro" id="IPR005220">
    <property type="entry name" value="CarO-like"/>
</dbReference>
<dbReference type="Gene3D" id="2.40.50.200">
    <property type="entry name" value="Bacterial OB-fold"/>
    <property type="match status" value="1"/>
</dbReference>
<dbReference type="EMBL" id="MKKK01000012">
    <property type="protein sequence ID" value="OEY97236.1"/>
    <property type="molecule type" value="Genomic_DNA"/>
</dbReference>
<dbReference type="PANTHER" id="PTHR36571:SF1">
    <property type="entry name" value="PROTEIN YGIW"/>
    <property type="match status" value="1"/>
</dbReference>
<organism evidence="3 4">
    <name type="scientific">Acinetobacter qingfengensis</name>
    <dbReference type="NCBI Taxonomy" id="1262585"/>
    <lineage>
        <taxon>Bacteria</taxon>
        <taxon>Pseudomonadati</taxon>
        <taxon>Pseudomonadota</taxon>
        <taxon>Gammaproteobacteria</taxon>
        <taxon>Moraxellales</taxon>
        <taxon>Moraxellaceae</taxon>
        <taxon>Acinetobacter</taxon>
    </lineage>
</organism>
<sequence>MKKMILSIVSAGAIFVAMNSAYATPVNQQAIAGKVSSVQQVKALKDDTIVQLKGKIVRDLGNEKYEFKDQTGNIVVEIDHELWHGKPLHANQPVTLIGEVDVEYQPLKKVEIDVQQLKF</sequence>
<comment type="caution">
    <text evidence="3">The sequence shown here is derived from an EMBL/GenBank/DDBJ whole genome shotgun (WGS) entry which is preliminary data.</text>
</comment>
<dbReference type="AlphaFoldDB" id="A0A1E7RD81"/>
<proteinExistence type="predicted"/>
<protein>
    <submittedName>
        <fullName evidence="3">Uncharacterized protein</fullName>
    </submittedName>
</protein>
<accession>A0A1E7RD81</accession>
<dbReference type="PANTHER" id="PTHR36571">
    <property type="entry name" value="PROTEIN YGIW"/>
    <property type="match status" value="1"/>
</dbReference>
<dbReference type="SUPFAM" id="SSF101756">
    <property type="entry name" value="Hypothetical protein YgiW"/>
    <property type="match status" value="1"/>
</dbReference>
<dbReference type="NCBIfam" id="NF033674">
    <property type="entry name" value="stress_OB_fold"/>
    <property type="match status" value="1"/>
</dbReference>
<keyword evidence="4" id="KW-1185">Reference proteome</keyword>